<reference evidence="2" key="1">
    <citation type="submission" date="2011-12" db="EMBL/GenBank/DDBJ databases">
        <title>Complete sequence of Clostridium clariflavum DSM 19732.</title>
        <authorList>
            <consortium name="US DOE Joint Genome Institute"/>
            <person name="Lucas S."/>
            <person name="Han J."/>
            <person name="Lapidus A."/>
            <person name="Cheng J.-F."/>
            <person name="Goodwin L."/>
            <person name="Pitluck S."/>
            <person name="Peters L."/>
            <person name="Teshima H."/>
            <person name="Detter J.C."/>
            <person name="Han C."/>
            <person name="Tapia R."/>
            <person name="Land M."/>
            <person name="Hauser L."/>
            <person name="Kyrpides N."/>
            <person name="Ivanova N."/>
            <person name="Pagani I."/>
            <person name="Kitzmiller T."/>
            <person name="Lynd L."/>
            <person name="Izquierdo J."/>
            <person name="Woyke T."/>
        </authorList>
    </citation>
    <scope>NUCLEOTIDE SEQUENCE [LARGE SCALE GENOMIC DNA]</scope>
    <source>
        <strain evidence="2">DSM 19732 / NBRC 101661 / EBR45</strain>
    </source>
</reference>
<dbReference type="EMBL" id="CP003065">
    <property type="protein sequence ID" value="AEV69664.1"/>
    <property type="molecule type" value="Genomic_DNA"/>
</dbReference>
<proteinExistence type="predicted"/>
<gene>
    <name evidence="1" type="ordered locus">Clocl_3137</name>
</gene>
<dbReference type="Proteomes" id="UP000005435">
    <property type="component" value="Chromosome"/>
</dbReference>
<protein>
    <submittedName>
        <fullName evidence="1">Uncharacterized protein</fullName>
    </submittedName>
</protein>
<dbReference type="KEGG" id="ccl:Clocl_3137"/>
<accession>G8LVM8</accession>
<reference evidence="1 2" key="2">
    <citation type="journal article" date="2012" name="Stand. Genomic Sci.">
        <title>Complete Genome Sequence of Clostridium clariflavum DSM 19732.</title>
        <authorList>
            <person name="Izquierdo J.A."/>
            <person name="Goodwin L."/>
            <person name="Davenport K.W."/>
            <person name="Teshima H."/>
            <person name="Bruce D."/>
            <person name="Detter C."/>
            <person name="Tapia R."/>
            <person name="Han S."/>
            <person name="Land M."/>
            <person name="Hauser L."/>
            <person name="Jeffries C.D."/>
            <person name="Han J."/>
            <person name="Pitluck S."/>
            <person name="Nolan M."/>
            <person name="Chen A."/>
            <person name="Huntemann M."/>
            <person name="Mavromatis K."/>
            <person name="Mikhailova N."/>
            <person name="Liolios K."/>
            <person name="Woyke T."/>
            <person name="Lynd L.R."/>
        </authorList>
    </citation>
    <scope>NUCLEOTIDE SEQUENCE [LARGE SCALE GENOMIC DNA]</scope>
    <source>
        <strain evidence="2">DSM 19732 / NBRC 101661 / EBR45</strain>
    </source>
</reference>
<evidence type="ECO:0000313" key="2">
    <source>
        <dbReference type="Proteomes" id="UP000005435"/>
    </source>
</evidence>
<dbReference type="AlphaFoldDB" id="G8LVM8"/>
<organism evidence="1 2">
    <name type="scientific">Acetivibrio clariflavus (strain DSM 19732 / NBRC 101661 / EBR45)</name>
    <name type="common">Clostridium clariflavum</name>
    <dbReference type="NCBI Taxonomy" id="720554"/>
    <lineage>
        <taxon>Bacteria</taxon>
        <taxon>Bacillati</taxon>
        <taxon>Bacillota</taxon>
        <taxon>Clostridia</taxon>
        <taxon>Eubacteriales</taxon>
        <taxon>Oscillospiraceae</taxon>
        <taxon>Acetivibrio</taxon>
    </lineage>
</organism>
<name>G8LVM8_ACECE</name>
<sequence length="148" mass="16285" precursor="true">MQISKVHTGIFLILCVMTLLGTVFSGKVQSNTLGYNYSEDLNTTNFYAVFSLNNGDKLAIGNAPYDANMVSVRFDSKGNVLWKRYFGVYESNSVLTNAKVTENIDESITIMGFFSNNPADIDNTVCVELTLSSDGKLLRTDIISDNSP</sequence>
<keyword evidence="2" id="KW-1185">Reference proteome</keyword>
<dbReference type="RefSeq" id="WP_014256207.1">
    <property type="nucleotide sequence ID" value="NC_016627.1"/>
</dbReference>
<evidence type="ECO:0000313" key="1">
    <source>
        <dbReference type="EMBL" id="AEV69664.1"/>
    </source>
</evidence>
<dbReference type="HOGENOM" id="CLU_1755656_0_0_9"/>